<dbReference type="RefSeq" id="WP_109606577.1">
    <property type="nucleotide sequence ID" value="NZ_QGGI01000030.1"/>
</dbReference>
<organism evidence="7 8">
    <name type="scientific">Oceanotoga teriensis</name>
    <dbReference type="NCBI Taxonomy" id="515440"/>
    <lineage>
        <taxon>Bacteria</taxon>
        <taxon>Thermotogati</taxon>
        <taxon>Thermotogota</taxon>
        <taxon>Thermotogae</taxon>
        <taxon>Petrotogales</taxon>
        <taxon>Petrotogaceae</taxon>
        <taxon>Oceanotoga</taxon>
    </lineage>
</organism>
<evidence type="ECO:0000313" key="8">
    <source>
        <dbReference type="Proteomes" id="UP000245921"/>
    </source>
</evidence>
<evidence type="ECO:0000256" key="6">
    <source>
        <dbReference type="SAM" id="Phobius"/>
    </source>
</evidence>
<dbReference type="InterPro" id="IPR023353">
    <property type="entry name" value="LemA-like_dom_sf"/>
</dbReference>
<name>A0AA45C4N8_9BACT</name>
<dbReference type="InterPro" id="IPR007156">
    <property type="entry name" value="MamQ_LemA"/>
</dbReference>
<dbReference type="Proteomes" id="UP000245921">
    <property type="component" value="Unassembled WGS sequence"/>
</dbReference>
<evidence type="ECO:0000256" key="5">
    <source>
        <dbReference type="ARBA" id="ARBA00023136"/>
    </source>
</evidence>
<comment type="subcellular location">
    <subcellularLocation>
        <location evidence="1">Membrane</location>
        <topology evidence="1">Single-pass membrane protein</topology>
    </subcellularLocation>
</comment>
<comment type="caution">
    <text evidence="7">The sequence shown here is derived from an EMBL/GenBank/DDBJ whole genome shotgun (WGS) entry which is preliminary data.</text>
</comment>
<protein>
    <submittedName>
        <fullName evidence="7">LemA protein</fullName>
    </submittedName>
</protein>
<dbReference type="AlphaFoldDB" id="A0AA45C4N8"/>
<keyword evidence="3 6" id="KW-0812">Transmembrane</keyword>
<dbReference type="PANTHER" id="PTHR34478:SF2">
    <property type="entry name" value="MEMBRANE PROTEIN"/>
    <property type="match status" value="1"/>
</dbReference>
<proteinExistence type="inferred from homology"/>
<dbReference type="PANTHER" id="PTHR34478">
    <property type="entry name" value="PROTEIN LEMA"/>
    <property type="match status" value="1"/>
</dbReference>
<evidence type="ECO:0000313" key="7">
    <source>
        <dbReference type="EMBL" id="PWJ86736.1"/>
    </source>
</evidence>
<keyword evidence="8" id="KW-1185">Reference proteome</keyword>
<keyword evidence="4 6" id="KW-1133">Transmembrane helix</keyword>
<sequence>MKKGLILVLVIIGLFAIGIFGWYFSTYNSLVNLNESLDSNWAEIENQLMRRADLIPNLVNTVKGYASQEKEIFTQVSEARAKLIGAQTTDETMKAAGEMNSALSRLLAISESYPELKSDKVFIQLMDELSGTENRISVSRKRYNDSIRDYNSKIKRFPTNIISGNLGYETREYFEVPSYSYERPEVSF</sequence>
<evidence type="ECO:0000256" key="4">
    <source>
        <dbReference type="ARBA" id="ARBA00022989"/>
    </source>
</evidence>
<keyword evidence="5 6" id="KW-0472">Membrane</keyword>
<dbReference type="GO" id="GO:0016020">
    <property type="term" value="C:membrane"/>
    <property type="evidence" value="ECO:0007669"/>
    <property type="project" value="UniProtKB-SubCell"/>
</dbReference>
<dbReference type="Pfam" id="PF04011">
    <property type="entry name" value="LemA"/>
    <property type="match status" value="1"/>
</dbReference>
<dbReference type="EMBL" id="QGGI01000030">
    <property type="protein sequence ID" value="PWJ86736.1"/>
    <property type="molecule type" value="Genomic_DNA"/>
</dbReference>
<evidence type="ECO:0000256" key="2">
    <source>
        <dbReference type="ARBA" id="ARBA00008854"/>
    </source>
</evidence>
<feature type="transmembrane region" description="Helical" evidence="6">
    <location>
        <begin position="5"/>
        <end position="24"/>
    </location>
</feature>
<reference evidence="7 8" key="1">
    <citation type="submission" date="2018-05" db="EMBL/GenBank/DDBJ databases">
        <title>Genomic Encyclopedia of Type Strains, Phase IV (KMG-IV): sequencing the most valuable type-strain genomes for metagenomic binning, comparative biology and taxonomic classification.</title>
        <authorList>
            <person name="Goeker M."/>
        </authorList>
    </citation>
    <scope>NUCLEOTIDE SEQUENCE [LARGE SCALE GENOMIC DNA]</scope>
    <source>
        <strain evidence="7 8">DSM 24906</strain>
    </source>
</reference>
<comment type="similarity">
    <text evidence="2">Belongs to the LemA family.</text>
</comment>
<evidence type="ECO:0000256" key="3">
    <source>
        <dbReference type="ARBA" id="ARBA00022692"/>
    </source>
</evidence>
<dbReference type="Gene3D" id="1.20.1440.20">
    <property type="entry name" value="LemA-like domain"/>
    <property type="match status" value="1"/>
</dbReference>
<accession>A0AA45C4N8</accession>
<dbReference type="SUPFAM" id="SSF140478">
    <property type="entry name" value="LemA-like"/>
    <property type="match status" value="1"/>
</dbReference>
<gene>
    <name evidence="7" type="ORF">C7380_13019</name>
</gene>
<evidence type="ECO:0000256" key="1">
    <source>
        <dbReference type="ARBA" id="ARBA00004167"/>
    </source>
</evidence>